<evidence type="ECO:0000259" key="10">
    <source>
        <dbReference type="PROSITE" id="PS51283"/>
    </source>
</evidence>
<keyword evidence="12" id="KW-1185">Reference proteome</keyword>
<evidence type="ECO:0000256" key="5">
    <source>
        <dbReference type="ARBA" id="ARBA00022801"/>
    </source>
</evidence>
<dbReference type="Gene3D" id="3.30.2230.10">
    <property type="entry name" value="DUSP-like"/>
    <property type="match status" value="1"/>
</dbReference>
<name>A0AA39M2Q0_9BILA</name>
<dbReference type="CDD" id="cd02674">
    <property type="entry name" value="Peptidase_C19R"/>
    <property type="match status" value="1"/>
</dbReference>
<reference evidence="11" key="1">
    <citation type="submission" date="2023-06" db="EMBL/GenBank/DDBJ databases">
        <title>Genomic analysis of the entomopathogenic nematode Steinernema hermaphroditum.</title>
        <authorList>
            <person name="Schwarz E.M."/>
            <person name="Heppert J.K."/>
            <person name="Baniya A."/>
            <person name="Schwartz H.T."/>
            <person name="Tan C.-H."/>
            <person name="Antoshechkin I."/>
            <person name="Sternberg P.W."/>
            <person name="Goodrich-Blair H."/>
            <person name="Dillman A.R."/>
        </authorList>
    </citation>
    <scope>NUCLEOTIDE SEQUENCE</scope>
    <source>
        <strain evidence="11">PS9179</strain>
        <tissue evidence="11">Whole animal</tissue>
    </source>
</reference>
<dbReference type="PROSITE" id="PS00973">
    <property type="entry name" value="USP_2"/>
    <property type="match status" value="1"/>
</dbReference>
<dbReference type="GO" id="GO:0006508">
    <property type="term" value="P:proteolysis"/>
    <property type="evidence" value="ECO:0007669"/>
    <property type="project" value="UniProtKB-KW"/>
</dbReference>
<dbReference type="EC" id="3.4.19.12" evidence="7"/>
<dbReference type="InterPro" id="IPR001394">
    <property type="entry name" value="Peptidase_C19_UCH"/>
</dbReference>
<evidence type="ECO:0000256" key="3">
    <source>
        <dbReference type="ARBA" id="ARBA00022670"/>
    </source>
</evidence>
<comment type="caution">
    <text evidence="11">The sequence shown here is derived from an EMBL/GenBank/DDBJ whole genome shotgun (WGS) entry which is preliminary data.</text>
</comment>
<dbReference type="GO" id="GO:0004843">
    <property type="term" value="F:cysteine-type deubiquitinase activity"/>
    <property type="evidence" value="ECO:0007669"/>
    <property type="project" value="UniProtKB-UniRule"/>
</dbReference>
<feature type="compositionally biased region" description="Polar residues" evidence="8">
    <location>
        <begin position="256"/>
        <end position="265"/>
    </location>
</feature>
<sequence>MKPAARLETVEQAEDLLKTVENHPLKSGEIWNAIGMTWWKQFVNAVEQKDLSKIGAIDNADIMEKGTDKGLMRYAPLFLGKGRGGYVMRPNLAERGEYTLVPEPVFKTLRETYGVVMSERDVVRCTVVQNFLKQDLHVEVYPIYLKWRTAYDPEVREIKVQSSMSADDFVAGFKDLAAKAREGIQFYVDHEGEKKYIQIDADLFLNISRDDVIVVEWNRNNSPKSLFGSPQKEPETSSPPKLPNTAIIKPIPLKPTTRSSGSSAMESDDEGAGSGSPSPGKGYKLGVCGLQNLGNTCFMNSALQCLSNVPEITQYFLSDEYKKHLNTTNKLGMQGQLAMAYGGLIHQMWSGENYSVVPRQLKNVIGRFEPRFSGYQQQDSQELLAFLLDGLHEDLNKIIKKPYIEDKDANGRPDSVVAAEAWEDYLKRNDSVIVDYTHGQLKSTVVCPDCSKVSIKFDPFCFLSVPLPSRDKMTLRSRENIVDISECFDLFTKEEQLGEHDLWYCPQCKEHRQASKKLDLWKLPDILIVHLKRFQYTRWYRDKIDSYVEFPVRGLDLTDRVIDQSGKSYVYDLIAISNHSGGLGGGHYTAIGLNGSTWYNFNDSYASDIQDLPNVKSSREAYMLMYRRRNMNSDVSNGNGNGVAMDLDTSMDSNQ</sequence>
<evidence type="ECO:0000256" key="6">
    <source>
        <dbReference type="ARBA" id="ARBA00022807"/>
    </source>
</evidence>
<dbReference type="SUPFAM" id="SSF54001">
    <property type="entry name" value="Cysteine proteinases"/>
    <property type="match status" value="1"/>
</dbReference>
<evidence type="ECO:0000313" key="12">
    <source>
        <dbReference type="Proteomes" id="UP001175271"/>
    </source>
</evidence>
<dbReference type="SMART" id="SM00695">
    <property type="entry name" value="DUSP"/>
    <property type="match status" value="1"/>
</dbReference>
<evidence type="ECO:0000256" key="8">
    <source>
        <dbReference type="SAM" id="MobiDB-lite"/>
    </source>
</evidence>
<dbReference type="InterPro" id="IPR006615">
    <property type="entry name" value="Pept_C19_DUSP"/>
</dbReference>
<dbReference type="InterPro" id="IPR028889">
    <property type="entry name" value="USP"/>
</dbReference>
<keyword evidence="3 7" id="KW-0645">Protease</keyword>
<keyword evidence="4 7" id="KW-0833">Ubl conjugation pathway</keyword>
<gene>
    <name evidence="11" type="ORF">QR680_014150</name>
</gene>
<dbReference type="InterPro" id="IPR035927">
    <property type="entry name" value="DUSP-like_sf"/>
</dbReference>
<evidence type="ECO:0000256" key="4">
    <source>
        <dbReference type="ARBA" id="ARBA00022786"/>
    </source>
</evidence>
<comment type="catalytic activity">
    <reaction evidence="1 7">
        <text>Thiol-dependent hydrolysis of ester, thioester, amide, peptide and isopeptide bonds formed by the C-terminal Gly of ubiquitin (a 76-residue protein attached to proteins as an intracellular targeting signal).</text>
        <dbReference type="EC" id="3.4.19.12"/>
    </reaction>
</comment>
<keyword evidence="5 7" id="KW-0378">Hydrolase</keyword>
<evidence type="ECO:0000256" key="7">
    <source>
        <dbReference type="RuleBase" id="RU366025"/>
    </source>
</evidence>
<dbReference type="PROSITE" id="PS50235">
    <property type="entry name" value="USP_3"/>
    <property type="match status" value="1"/>
</dbReference>
<dbReference type="PROSITE" id="PS00972">
    <property type="entry name" value="USP_1"/>
    <property type="match status" value="1"/>
</dbReference>
<feature type="domain" description="USP" evidence="9">
    <location>
        <begin position="288"/>
        <end position="629"/>
    </location>
</feature>
<dbReference type="SUPFAM" id="SSF143791">
    <property type="entry name" value="DUSP-like"/>
    <property type="match status" value="1"/>
</dbReference>
<keyword evidence="6 7" id="KW-0788">Thiol protease</keyword>
<dbReference type="EMBL" id="JAUCMV010000002">
    <property type="protein sequence ID" value="KAK0419446.1"/>
    <property type="molecule type" value="Genomic_DNA"/>
</dbReference>
<proteinExistence type="inferred from homology"/>
<dbReference type="Pfam" id="PF00443">
    <property type="entry name" value="UCH"/>
    <property type="match status" value="1"/>
</dbReference>
<feature type="domain" description="DUSP" evidence="10">
    <location>
        <begin position="8"/>
        <end position="127"/>
    </location>
</feature>
<comment type="similarity">
    <text evidence="2 7">Belongs to the peptidase C19 family.</text>
</comment>
<dbReference type="Proteomes" id="UP001175271">
    <property type="component" value="Unassembled WGS sequence"/>
</dbReference>
<accession>A0AA39M2Q0</accession>
<dbReference type="PROSITE" id="PS51283">
    <property type="entry name" value="DUSP"/>
    <property type="match status" value="1"/>
</dbReference>
<evidence type="ECO:0000313" key="11">
    <source>
        <dbReference type="EMBL" id="KAK0419446.1"/>
    </source>
</evidence>
<dbReference type="Pfam" id="PF06337">
    <property type="entry name" value="DUSP"/>
    <property type="match status" value="1"/>
</dbReference>
<protein>
    <recommendedName>
        <fullName evidence="7">Ubiquitin carboxyl-terminal hydrolase</fullName>
        <ecNumber evidence="7">3.4.19.12</ecNumber>
    </recommendedName>
</protein>
<dbReference type="AlphaFoldDB" id="A0AA39M2Q0"/>
<dbReference type="GO" id="GO:0016579">
    <property type="term" value="P:protein deubiquitination"/>
    <property type="evidence" value="ECO:0007669"/>
    <property type="project" value="InterPro"/>
</dbReference>
<dbReference type="InterPro" id="IPR038765">
    <property type="entry name" value="Papain-like_cys_pep_sf"/>
</dbReference>
<organism evidence="11 12">
    <name type="scientific">Steinernema hermaphroditum</name>
    <dbReference type="NCBI Taxonomy" id="289476"/>
    <lineage>
        <taxon>Eukaryota</taxon>
        <taxon>Metazoa</taxon>
        <taxon>Ecdysozoa</taxon>
        <taxon>Nematoda</taxon>
        <taxon>Chromadorea</taxon>
        <taxon>Rhabditida</taxon>
        <taxon>Tylenchina</taxon>
        <taxon>Panagrolaimomorpha</taxon>
        <taxon>Strongyloidoidea</taxon>
        <taxon>Steinernematidae</taxon>
        <taxon>Steinernema</taxon>
    </lineage>
</organism>
<dbReference type="PANTHER" id="PTHR21646:SF24">
    <property type="entry name" value="UBIQUITIN CARBOXYL-TERMINAL HYDROLASE"/>
    <property type="match status" value="1"/>
</dbReference>
<evidence type="ECO:0000256" key="1">
    <source>
        <dbReference type="ARBA" id="ARBA00000707"/>
    </source>
</evidence>
<dbReference type="InterPro" id="IPR018200">
    <property type="entry name" value="USP_CS"/>
</dbReference>
<evidence type="ECO:0000259" key="9">
    <source>
        <dbReference type="PROSITE" id="PS50235"/>
    </source>
</evidence>
<evidence type="ECO:0000256" key="2">
    <source>
        <dbReference type="ARBA" id="ARBA00009085"/>
    </source>
</evidence>
<dbReference type="InterPro" id="IPR050185">
    <property type="entry name" value="Ub_carboxyl-term_hydrolase"/>
</dbReference>
<dbReference type="PANTHER" id="PTHR21646">
    <property type="entry name" value="UBIQUITIN CARBOXYL-TERMINAL HYDROLASE"/>
    <property type="match status" value="1"/>
</dbReference>
<dbReference type="Gene3D" id="3.90.70.10">
    <property type="entry name" value="Cysteine proteinases"/>
    <property type="match status" value="1"/>
</dbReference>
<feature type="region of interest" description="Disordered" evidence="8">
    <location>
        <begin position="224"/>
        <end position="278"/>
    </location>
</feature>